<feature type="modified residue" description="N6-carboxylysine" evidence="7">
    <location>
        <position position="215"/>
    </location>
</feature>
<feature type="binding site" evidence="7">
    <location>
        <begin position="148"/>
        <end position="149"/>
    </location>
    <ligand>
        <name>UDP-N-acetyl-alpha-D-muramoyl-L-alanyl-D-glutamate</name>
        <dbReference type="ChEBI" id="CHEBI:83900"/>
    </ligand>
</feature>
<comment type="cofactor">
    <cofactor evidence="7">
        <name>Mg(2+)</name>
        <dbReference type="ChEBI" id="CHEBI:18420"/>
    </cofactor>
</comment>
<feature type="binding site" evidence="7">
    <location>
        <position position="175"/>
    </location>
    <ligand>
        <name>UDP-N-acetyl-alpha-D-muramoyl-L-alanyl-D-glutamate</name>
        <dbReference type="ChEBI" id="CHEBI:83900"/>
    </ligand>
</feature>
<evidence type="ECO:0000256" key="1">
    <source>
        <dbReference type="ARBA" id="ARBA00005898"/>
    </source>
</evidence>
<dbReference type="GO" id="GO:0051301">
    <property type="term" value="P:cell division"/>
    <property type="evidence" value="ECO:0007669"/>
    <property type="project" value="UniProtKB-KW"/>
</dbReference>
<dbReference type="GO" id="GO:0005737">
    <property type="term" value="C:cytoplasm"/>
    <property type="evidence" value="ECO:0007669"/>
    <property type="project" value="UniProtKB-SubCell"/>
</dbReference>
<dbReference type="EC" id="6.3.2.13" evidence="7"/>
<comment type="pathway">
    <text evidence="7 8">Cell wall biogenesis; peptidoglycan biosynthesis.</text>
</comment>
<evidence type="ECO:0000313" key="12">
    <source>
        <dbReference type="EMBL" id="CAG4884109.1"/>
    </source>
</evidence>
<dbReference type="NCBIfam" id="NF001126">
    <property type="entry name" value="PRK00139.1-4"/>
    <property type="match status" value="1"/>
</dbReference>
<feature type="binding site" evidence="7">
    <location>
        <position position="24"/>
    </location>
    <ligand>
        <name>UDP-N-acetyl-alpha-D-muramoyl-L-alanyl-D-glutamate</name>
        <dbReference type="ChEBI" id="CHEBI:83900"/>
    </ligand>
</feature>
<keyword evidence="5 7" id="KW-0131">Cell cycle</keyword>
<keyword evidence="3 7" id="KW-0133">Cell shape</keyword>
<evidence type="ECO:0000256" key="7">
    <source>
        <dbReference type="HAMAP-Rule" id="MF_00208"/>
    </source>
</evidence>
<proteinExistence type="inferred from homology"/>
<sequence>MNAVTVIEALQRQGVNTSRLCLDSRRIQHGDIFVACHGASRDGRDYINDAVHRGAAAVLYDAEPSKAIEPGVPSLAVEGLAKLLGEIAHLVYGRPSEKLQVIGVTGTNGKTSVSQWIAQALGSLGQRCAVMGTLGNGFPGRLEESPNTTPDAIAVHSGLASYLAQGATACAMEVSSIGLDQGRVNGVIFDTAVFTNLTRDHLDYHADMDVYAAAKARLFAMPGLKTAVLNLDDPCGVQLAASLRGRVRTLGYSLNPQQARVTDKLLLADDIHMPATGVEFSVNGMPVAAPVIGRFNVSNLLAVFGSLQALGIDAAQAGAALATVTPPPGRLQAIGGKGQPLVVVDYAHTPDALDKALTTLREIASARHGRLICLFGCGGERDPGKRPLMGAMAERLADGVVVTSDNPRGEAPAHIAAQIATGMQTKPLVELDRAVAIRKAIVAADACDVILLAGKGHETYQEIAGVRQPFSDLGSAQRALEQRP</sequence>
<dbReference type="InterPro" id="IPR005761">
    <property type="entry name" value="UDP-N-AcMur-Glu-dNH2Pim_ligase"/>
</dbReference>
<dbReference type="Gene3D" id="3.90.190.20">
    <property type="entry name" value="Mur ligase, C-terminal domain"/>
    <property type="match status" value="1"/>
</dbReference>
<dbReference type="GO" id="GO:0008360">
    <property type="term" value="P:regulation of cell shape"/>
    <property type="evidence" value="ECO:0007669"/>
    <property type="project" value="UniProtKB-KW"/>
</dbReference>
<dbReference type="InterPro" id="IPR036615">
    <property type="entry name" value="Mur_ligase_C_dom_sf"/>
</dbReference>
<keyword evidence="2 7" id="KW-0132">Cell division</keyword>
<evidence type="ECO:0000256" key="4">
    <source>
        <dbReference type="ARBA" id="ARBA00022984"/>
    </source>
</evidence>
<dbReference type="GO" id="GO:0009252">
    <property type="term" value="P:peptidoglycan biosynthetic process"/>
    <property type="evidence" value="ECO:0007669"/>
    <property type="project" value="UniProtKB-UniRule"/>
</dbReference>
<evidence type="ECO:0000256" key="5">
    <source>
        <dbReference type="ARBA" id="ARBA00023306"/>
    </source>
</evidence>
<evidence type="ECO:0000259" key="9">
    <source>
        <dbReference type="Pfam" id="PF01225"/>
    </source>
</evidence>
<dbReference type="PANTHER" id="PTHR23135">
    <property type="entry name" value="MUR LIGASE FAMILY MEMBER"/>
    <property type="match status" value="1"/>
</dbReference>
<feature type="binding site" evidence="7">
    <location>
        <position position="22"/>
    </location>
    <ligand>
        <name>UDP-N-acetyl-alpha-D-muramoyl-L-alanyl-D-glutamate</name>
        <dbReference type="ChEBI" id="CHEBI:83900"/>
    </ligand>
</feature>
<dbReference type="GO" id="GO:0000287">
    <property type="term" value="F:magnesium ion binding"/>
    <property type="evidence" value="ECO:0007669"/>
    <property type="project" value="UniProtKB-UniRule"/>
</dbReference>
<evidence type="ECO:0000259" key="11">
    <source>
        <dbReference type="Pfam" id="PF08245"/>
    </source>
</evidence>
<evidence type="ECO:0000256" key="6">
    <source>
        <dbReference type="ARBA" id="ARBA00023316"/>
    </source>
</evidence>
<dbReference type="InterPro" id="IPR035911">
    <property type="entry name" value="MurE/MurF_N"/>
</dbReference>
<organism evidence="12 13">
    <name type="scientific">Georgfuchsia toluolica</name>
    <dbReference type="NCBI Taxonomy" id="424218"/>
    <lineage>
        <taxon>Bacteria</taxon>
        <taxon>Pseudomonadati</taxon>
        <taxon>Pseudomonadota</taxon>
        <taxon>Betaproteobacteria</taxon>
        <taxon>Nitrosomonadales</taxon>
        <taxon>Sterolibacteriaceae</taxon>
        <taxon>Georgfuchsia</taxon>
    </lineage>
</organism>
<evidence type="ECO:0000313" key="13">
    <source>
        <dbReference type="Proteomes" id="UP000742786"/>
    </source>
</evidence>
<dbReference type="InterPro" id="IPR013221">
    <property type="entry name" value="Mur_ligase_cen"/>
</dbReference>
<keyword evidence="7" id="KW-0067">ATP-binding</keyword>
<dbReference type="Proteomes" id="UP000742786">
    <property type="component" value="Unassembled WGS sequence"/>
</dbReference>
<keyword evidence="7" id="KW-0963">Cytoplasm</keyword>
<comment type="similarity">
    <text evidence="1 7">Belongs to the MurCDEF family. MurE subfamily.</text>
</comment>
<dbReference type="Pfam" id="PF08245">
    <property type="entry name" value="Mur_ligase_M"/>
    <property type="match status" value="1"/>
</dbReference>
<dbReference type="GO" id="GO:0008765">
    <property type="term" value="F:UDP-N-acetylmuramoylalanyl-D-glutamate-2,6-diaminopimelate ligase activity"/>
    <property type="evidence" value="ECO:0007669"/>
    <property type="project" value="UniProtKB-UniRule"/>
</dbReference>
<accession>A0A916N2N3</accession>
<dbReference type="GO" id="GO:0005524">
    <property type="term" value="F:ATP binding"/>
    <property type="evidence" value="ECO:0007669"/>
    <property type="project" value="UniProtKB-UniRule"/>
</dbReference>
<feature type="binding site" evidence="7">
    <location>
        <position position="147"/>
    </location>
    <ligand>
        <name>UDP-N-acetyl-alpha-D-muramoyl-L-alanyl-D-glutamate</name>
        <dbReference type="ChEBI" id="CHEBI:83900"/>
    </ligand>
</feature>
<feature type="domain" description="Mur ligase C-terminal" evidence="10">
    <location>
        <begin position="329"/>
        <end position="456"/>
    </location>
</feature>
<dbReference type="Gene3D" id="3.40.1190.10">
    <property type="entry name" value="Mur-like, catalytic domain"/>
    <property type="match status" value="1"/>
</dbReference>
<feature type="domain" description="Mur ligase N-terminal catalytic" evidence="9">
    <location>
        <begin position="21"/>
        <end position="89"/>
    </location>
</feature>
<comment type="caution">
    <text evidence="12">The sequence shown here is derived from an EMBL/GenBank/DDBJ whole genome shotgun (WGS) entry which is preliminary data.</text>
</comment>
<dbReference type="NCBIfam" id="TIGR01085">
    <property type="entry name" value="murE"/>
    <property type="match status" value="1"/>
</dbReference>
<evidence type="ECO:0000256" key="3">
    <source>
        <dbReference type="ARBA" id="ARBA00022960"/>
    </source>
</evidence>
<comment type="subcellular location">
    <subcellularLocation>
        <location evidence="7 8">Cytoplasm</location>
    </subcellularLocation>
</comment>
<dbReference type="HAMAP" id="MF_00208">
    <property type="entry name" value="MurE"/>
    <property type="match status" value="1"/>
</dbReference>
<reference evidence="12" key="1">
    <citation type="submission" date="2021-04" db="EMBL/GenBank/DDBJ databases">
        <authorList>
            <person name="Hornung B."/>
        </authorList>
    </citation>
    <scope>NUCLEOTIDE SEQUENCE</scope>
    <source>
        <strain evidence="12">G5G6</strain>
    </source>
</reference>
<evidence type="ECO:0000256" key="8">
    <source>
        <dbReference type="RuleBase" id="RU004135"/>
    </source>
</evidence>
<dbReference type="InterPro" id="IPR036565">
    <property type="entry name" value="Mur-like_cat_sf"/>
</dbReference>
<feature type="binding site" evidence="7">
    <location>
        <begin position="106"/>
        <end position="112"/>
    </location>
    <ligand>
        <name>ATP</name>
        <dbReference type="ChEBI" id="CHEBI:30616"/>
    </ligand>
</feature>
<dbReference type="PANTHER" id="PTHR23135:SF4">
    <property type="entry name" value="UDP-N-ACETYLMURAMOYL-L-ALANYL-D-GLUTAMATE--2,6-DIAMINOPIMELATE LIGASE MURE HOMOLOG, CHLOROPLASTIC"/>
    <property type="match status" value="1"/>
</dbReference>
<dbReference type="SUPFAM" id="SSF53623">
    <property type="entry name" value="MurD-like peptide ligases, catalytic domain"/>
    <property type="match status" value="1"/>
</dbReference>
<keyword evidence="4 7" id="KW-0573">Peptidoglycan synthesis</keyword>
<keyword evidence="6 7" id="KW-0961">Cell wall biogenesis/degradation</keyword>
<dbReference type="Pfam" id="PF02875">
    <property type="entry name" value="Mur_ligase_C"/>
    <property type="match status" value="1"/>
</dbReference>
<comment type="caution">
    <text evidence="7">Lacks conserved residue(s) required for the propagation of feature annotation.</text>
</comment>
<dbReference type="EMBL" id="CAJQUM010000001">
    <property type="protein sequence ID" value="CAG4884109.1"/>
    <property type="molecule type" value="Genomic_DNA"/>
</dbReference>
<dbReference type="InterPro" id="IPR004101">
    <property type="entry name" value="Mur_ligase_C"/>
</dbReference>
<dbReference type="AlphaFoldDB" id="A0A916N2N3"/>
<evidence type="ECO:0000259" key="10">
    <source>
        <dbReference type="Pfam" id="PF02875"/>
    </source>
</evidence>
<keyword evidence="7" id="KW-0547">Nucleotide-binding</keyword>
<dbReference type="SUPFAM" id="SSF63418">
    <property type="entry name" value="MurE/MurF N-terminal domain"/>
    <property type="match status" value="1"/>
</dbReference>
<dbReference type="InterPro" id="IPR000713">
    <property type="entry name" value="Mur_ligase_N"/>
</dbReference>
<keyword evidence="7 12" id="KW-0436">Ligase</keyword>
<dbReference type="RefSeq" id="WP_246590938.1">
    <property type="nucleotide sequence ID" value="NZ_CAJQUM010000001.1"/>
</dbReference>
<feature type="binding site" evidence="7">
    <location>
        <begin position="405"/>
        <end position="408"/>
    </location>
    <ligand>
        <name>meso-2,6-diaminopimelate</name>
        <dbReference type="ChEBI" id="CHEBI:57791"/>
    </ligand>
</feature>
<dbReference type="Gene3D" id="3.40.1390.10">
    <property type="entry name" value="MurE/MurF, N-terminal domain"/>
    <property type="match status" value="1"/>
</dbReference>
<dbReference type="GO" id="GO:0071555">
    <property type="term" value="P:cell wall organization"/>
    <property type="evidence" value="ECO:0007669"/>
    <property type="project" value="UniProtKB-KW"/>
</dbReference>
<keyword evidence="7" id="KW-0460">Magnesium</keyword>
<gene>
    <name evidence="7 12" type="primary">murE</name>
    <name evidence="12" type="ORF">GTOL_11992</name>
</gene>
<comment type="catalytic activity">
    <reaction evidence="7">
        <text>UDP-N-acetyl-alpha-D-muramoyl-L-alanyl-D-glutamate + meso-2,6-diaminopimelate + ATP = UDP-N-acetyl-alpha-D-muramoyl-L-alanyl-gamma-D-glutamyl-meso-2,6-diaminopimelate + ADP + phosphate + H(+)</text>
        <dbReference type="Rhea" id="RHEA:23676"/>
        <dbReference type="ChEBI" id="CHEBI:15378"/>
        <dbReference type="ChEBI" id="CHEBI:30616"/>
        <dbReference type="ChEBI" id="CHEBI:43474"/>
        <dbReference type="ChEBI" id="CHEBI:57791"/>
        <dbReference type="ChEBI" id="CHEBI:83900"/>
        <dbReference type="ChEBI" id="CHEBI:83905"/>
        <dbReference type="ChEBI" id="CHEBI:456216"/>
        <dbReference type="EC" id="6.3.2.13"/>
    </reaction>
</comment>
<feature type="binding site" evidence="7">
    <location>
        <position position="458"/>
    </location>
    <ligand>
        <name>meso-2,6-diaminopimelate</name>
        <dbReference type="ChEBI" id="CHEBI:57791"/>
    </ligand>
</feature>
<evidence type="ECO:0000256" key="2">
    <source>
        <dbReference type="ARBA" id="ARBA00022618"/>
    </source>
</evidence>
<feature type="binding site" evidence="7">
    <location>
        <position position="181"/>
    </location>
    <ligand>
        <name>UDP-N-acetyl-alpha-D-muramoyl-L-alanyl-D-glutamate</name>
        <dbReference type="ChEBI" id="CHEBI:83900"/>
    </ligand>
</feature>
<feature type="binding site" evidence="7">
    <location>
        <position position="454"/>
    </location>
    <ligand>
        <name>meso-2,6-diaminopimelate</name>
        <dbReference type="ChEBI" id="CHEBI:57791"/>
    </ligand>
</feature>
<comment type="function">
    <text evidence="7">Catalyzes the addition of meso-diaminopimelic acid to the nucleotide precursor UDP-N-acetylmuramoyl-L-alanyl-D-glutamate (UMAG) in the biosynthesis of bacterial cell-wall peptidoglycan.</text>
</comment>
<feature type="domain" description="Mur ligase central" evidence="11">
    <location>
        <begin position="104"/>
        <end position="305"/>
    </location>
</feature>
<protein>
    <recommendedName>
        <fullName evidence="7">UDP-N-acetylmuramoyl-L-alanyl-D-glutamate--2,6-diaminopimelate ligase</fullName>
        <ecNumber evidence="7">6.3.2.13</ecNumber>
    </recommendedName>
    <alternativeName>
        <fullName evidence="7">Meso-A2pm-adding enzyme</fullName>
    </alternativeName>
    <alternativeName>
        <fullName evidence="7">Meso-diaminopimelate-adding enzyme</fullName>
    </alternativeName>
    <alternativeName>
        <fullName evidence="7">UDP-MurNAc-L-Ala-D-Glu:meso-diaminopimelate ligase</fullName>
    </alternativeName>
    <alternativeName>
        <fullName evidence="7">UDP-MurNAc-tripeptide synthetase</fullName>
    </alternativeName>
    <alternativeName>
        <fullName evidence="7">UDP-N-acetylmuramyl-tripeptide synthetase</fullName>
    </alternativeName>
</protein>
<comment type="PTM">
    <text evidence="7">Carboxylation is probably crucial for Mg(2+) binding and, consequently, for the gamma-phosphate positioning of ATP.</text>
</comment>
<feature type="binding site" evidence="7">
    <location>
        <position position="183"/>
    </location>
    <ligand>
        <name>UDP-N-acetyl-alpha-D-muramoyl-L-alanyl-D-glutamate</name>
        <dbReference type="ChEBI" id="CHEBI:83900"/>
    </ligand>
</feature>
<dbReference type="SUPFAM" id="SSF53244">
    <property type="entry name" value="MurD-like peptide ligases, peptide-binding domain"/>
    <property type="match status" value="1"/>
</dbReference>
<feature type="short sequence motif" description="Meso-diaminopimelate recognition motif" evidence="7">
    <location>
        <begin position="405"/>
        <end position="408"/>
    </location>
</feature>
<feature type="binding site" evidence="7">
    <location>
        <position position="381"/>
    </location>
    <ligand>
        <name>meso-2,6-diaminopimelate</name>
        <dbReference type="ChEBI" id="CHEBI:57791"/>
    </ligand>
</feature>
<keyword evidence="13" id="KW-1185">Reference proteome</keyword>
<name>A0A916N2N3_9PROT</name>
<dbReference type="Pfam" id="PF01225">
    <property type="entry name" value="Mur_ligase"/>
    <property type="match status" value="1"/>
</dbReference>